<dbReference type="GO" id="GO:0005524">
    <property type="term" value="F:ATP binding"/>
    <property type="evidence" value="ECO:0007669"/>
    <property type="project" value="UniProtKB-UniRule"/>
</dbReference>
<dbReference type="OMA" id="CPSNISE"/>
<keyword evidence="11" id="KW-1015">Disulfide bond</keyword>
<dbReference type="GO" id="GO:0007166">
    <property type="term" value="P:cell surface receptor signaling pathway"/>
    <property type="evidence" value="ECO:0000318"/>
    <property type="project" value="GO_Central"/>
</dbReference>
<dbReference type="Pfam" id="PF07714">
    <property type="entry name" value="PK_Tyr_Ser-Thr"/>
    <property type="match status" value="1"/>
</dbReference>
<keyword evidence="5 16" id="KW-0732">Signal</keyword>
<dbReference type="GO" id="GO:0004674">
    <property type="term" value="F:protein serine/threonine kinase activity"/>
    <property type="evidence" value="ECO:0007669"/>
    <property type="project" value="UniProtKB-KW"/>
</dbReference>
<feature type="binding site" evidence="13">
    <location>
        <position position="766"/>
    </location>
    <ligand>
        <name>ATP</name>
        <dbReference type="ChEBI" id="CHEBI:30616"/>
    </ligand>
</feature>
<keyword evidence="7" id="KW-0418">Kinase</keyword>
<dbReference type="PROSITE" id="PS50011">
    <property type="entry name" value="PROTEIN_KINASE_DOM"/>
    <property type="match status" value="1"/>
</dbReference>
<keyword evidence="9 15" id="KW-1133">Transmembrane helix</keyword>
<dbReference type="InterPro" id="IPR000742">
    <property type="entry name" value="EGF"/>
</dbReference>
<dbReference type="PANTHER" id="PTHR27005:SF208">
    <property type="entry name" value="PROTEIN KINASE DOMAIN-CONTAINING PROTEIN"/>
    <property type="match status" value="1"/>
</dbReference>
<evidence type="ECO:0000256" key="1">
    <source>
        <dbReference type="ARBA" id="ARBA00004479"/>
    </source>
</evidence>
<dbReference type="RefSeq" id="XP_010231814.2">
    <property type="nucleotide sequence ID" value="XM_010233512.3"/>
</dbReference>
<dbReference type="InterPro" id="IPR011009">
    <property type="entry name" value="Kinase-like_dom_sf"/>
</dbReference>
<dbReference type="HOGENOM" id="CLU_000288_43_5_1"/>
<evidence type="ECO:0000256" key="2">
    <source>
        <dbReference type="ARBA" id="ARBA00022527"/>
    </source>
</evidence>
<evidence type="ECO:0000313" key="19">
    <source>
        <dbReference type="EnsemblPlants" id="KQK07898"/>
    </source>
</evidence>
<dbReference type="Gene3D" id="3.30.200.20">
    <property type="entry name" value="Phosphorylase Kinase, domain 1"/>
    <property type="match status" value="1"/>
</dbReference>
<evidence type="ECO:0000256" key="5">
    <source>
        <dbReference type="ARBA" id="ARBA00022729"/>
    </source>
</evidence>
<feature type="signal peptide" evidence="16">
    <location>
        <begin position="1"/>
        <end position="22"/>
    </location>
</feature>
<dbReference type="InterPro" id="IPR000719">
    <property type="entry name" value="Prot_kinase_dom"/>
</dbReference>
<evidence type="ECO:0000256" key="7">
    <source>
        <dbReference type="ARBA" id="ARBA00022777"/>
    </source>
</evidence>
<feature type="domain" description="Protein kinase" evidence="17">
    <location>
        <begin position="737"/>
        <end position="1007"/>
    </location>
</feature>
<evidence type="ECO:0000259" key="17">
    <source>
        <dbReference type="PROSITE" id="PS50011"/>
    </source>
</evidence>
<dbReference type="InterPro" id="IPR025287">
    <property type="entry name" value="WAK_GUB"/>
</dbReference>
<dbReference type="Proteomes" id="UP000008810">
    <property type="component" value="Chromosome 2"/>
</dbReference>
<evidence type="ECO:0000256" key="13">
    <source>
        <dbReference type="PROSITE-ProRule" id="PRU10141"/>
    </source>
</evidence>
<dbReference type="KEGG" id="bdi:100827462"/>
<proteinExistence type="predicted"/>
<dbReference type="InterPro" id="IPR008271">
    <property type="entry name" value="Ser/Thr_kinase_AS"/>
</dbReference>
<evidence type="ECO:0000256" key="14">
    <source>
        <dbReference type="SAM" id="MobiDB-lite"/>
    </source>
</evidence>
<dbReference type="CDD" id="cd14066">
    <property type="entry name" value="STKc_IRAK"/>
    <property type="match status" value="1"/>
</dbReference>
<keyword evidence="10 15" id="KW-0472">Membrane</keyword>
<evidence type="ECO:0000256" key="11">
    <source>
        <dbReference type="ARBA" id="ARBA00023157"/>
    </source>
</evidence>
<evidence type="ECO:0000313" key="20">
    <source>
        <dbReference type="Proteomes" id="UP000008810"/>
    </source>
</evidence>
<reference evidence="19" key="3">
    <citation type="submission" date="2018-08" db="UniProtKB">
        <authorList>
            <consortium name="EnsemblPlants"/>
        </authorList>
    </citation>
    <scope>IDENTIFICATION</scope>
    <source>
        <strain evidence="19">cv. Bd21</strain>
    </source>
</reference>
<dbReference type="Pfam" id="PF13947">
    <property type="entry name" value="GUB_WAK_bind"/>
    <property type="match status" value="2"/>
</dbReference>
<reference evidence="18 19" key="1">
    <citation type="journal article" date="2010" name="Nature">
        <title>Genome sequencing and analysis of the model grass Brachypodium distachyon.</title>
        <authorList>
            <consortium name="International Brachypodium Initiative"/>
        </authorList>
    </citation>
    <scope>NUCLEOTIDE SEQUENCE [LARGE SCALE GENOMIC DNA]</scope>
    <source>
        <strain evidence="18">Bd21</strain>
        <strain evidence="19">cv. Bd21</strain>
    </source>
</reference>
<evidence type="ECO:0000256" key="16">
    <source>
        <dbReference type="SAM" id="SignalP"/>
    </source>
</evidence>
<evidence type="ECO:0000256" key="4">
    <source>
        <dbReference type="ARBA" id="ARBA00022692"/>
    </source>
</evidence>
<gene>
    <name evidence="19" type="primary">LOC100827462</name>
    <name evidence="18" type="ORF">BRADI_2g38280v3</name>
</gene>
<feature type="transmembrane region" description="Helical" evidence="15">
    <location>
        <begin position="663"/>
        <end position="684"/>
    </location>
</feature>
<evidence type="ECO:0000256" key="6">
    <source>
        <dbReference type="ARBA" id="ARBA00022741"/>
    </source>
</evidence>
<comment type="subcellular location">
    <subcellularLocation>
        <location evidence="1">Membrane</location>
        <topology evidence="1">Single-pass type I membrane protein</topology>
    </subcellularLocation>
</comment>
<keyword evidence="2" id="KW-0723">Serine/threonine-protein kinase</keyword>
<dbReference type="SMART" id="SM00181">
    <property type="entry name" value="EGF"/>
    <property type="match status" value="3"/>
</dbReference>
<dbReference type="OrthoDB" id="4062651at2759"/>
<dbReference type="STRING" id="15368.I1HMN4"/>
<dbReference type="InterPro" id="IPR017441">
    <property type="entry name" value="Protein_kinase_ATP_BS"/>
</dbReference>
<keyword evidence="6 13" id="KW-0547">Nucleotide-binding</keyword>
<dbReference type="SMART" id="SM00220">
    <property type="entry name" value="S_TKc"/>
    <property type="match status" value="1"/>
</dbReference>
<dbReference type="FunFam" id="3.30.200.20:FF:000043">
    <property type="entry name" value="Wall-associated receptor kinase 2"/>
    <property type="match status" value="1"/>
</dbReference>
<dbReference type="PROSITE" id="PS00108">
    <property type="entry name" value="PROTEIN_KINASE_ST"/>
    <property type="match status" value="1"/>
</dbReference>
<evidence type="ECO:0000256" key="12">
    <source>
        <dbReference type="ARBA" id="ARBA00023180"/>
    </source>
</evidence>
<keyword evidence="20" id="KW-1185">Reference proteome</keyword>
<evidence type="ECO:0000256" key="10">
    <source>
        <dbReference type="ARBA" id="ARBA00023136"/>
    </source>
</evidence>
<feature type="chain" id="PRO_5014094691" description="Protein kinase domain-containing protein" evidence="16">
    <location>
        <begin position="23"/>
        <end position="1062"/>
    </location>
</feature>
<dbReference type="EMBL" id="CM000881">
    <property type="protein sequence ID" value="KQK07898.1"/>
    <property type="molecule type" value="Genomic_DNA"/>
</dbReference>
<dbReference type="AlphaFoldDB" id="I1HMN4"/>
<accession>I1HMN4</accession>
<dbReference type="InterPro" id="IPR045274">
    <property type="entry name" value="WAK-like"/>
</dbReference>
<dbReference type="eggNOG" id="ENOG502RMXX">
    <property type="taxonomic scope" value="Eukaryota"/>
</dbReference>
<evidence type="ECO:0000256" key="15">
    <source>
        <dbReference type="SAM" id="Phobius"/>
    </source>
</evidence>
<evidence type="ECO:0000256" key="9">
    <source>
        <dbReference type="ARBA" id="ARBA00022989"/>
    </source>
</evidence>
<dbReference type="GO" id="GO:0005886">
    <property type="term" value="C:plasma membrane"/>
    <property type="evidence" value="ECO:0000318"/>
    <property type="project" value="GO_Central"/>
</dbReference>
<dbReference type="SUPFAM" id="SSF56112">
    <property type="entry name" value="Protein kinase-like (PK-like)"/>
    <property type="match status" value="1"/>
</dbReference>
<evidence type="ECO:0000256" key="8">
    <source>
        <dbReference type="ARBA" id="ARBA00022840"/>
    </source>
</evidence>
<dbReference type="Gene3D" id="1.10.510.10">
    <property type="entry name" value="Transferase(Phosphotransferase) domain 1"/>
    <property type="match status" value="1"/>
</dbReference>
<evidence type="ECO:0000256" key="3">
    <source>
        <dbReference type="ARBA" id="ARBA00022679"/>
    </source>
</evidence>
<dbReference type="PANTHER" id="PTHR27005">
    <property type="entry name" value="WALL-ASSOCIATED RECEPTOR KINASE-LIKE 21"/>
    <property type="match status" value="1"/>
</dbReference>
<organism evidence="18">
    <name type="scientific">Brachypodium distachyon</name>
    <name type="common">Purple false brome</name>
    <name type="synonym">Trachynia distachya</name>
    <dbReference type="NCBI Taxonomy" id="15368"/>
    <lineage>
        <taxon>Eukaryota</taxon>
        <taxon>Viridiplantae</taxon>
        <taxon>Streptophyta</taxon>
        <taxon>Embryophyta</taxon>
        <taxon>Tracheophyta</taxon>
        <taxon>Spermatophyta</taxon>
        <taxon>Magnoliopsida</taxon>
        <taxon>Liliopsida</taxon>
        <taxon>Poales</taxon>
        <taxon>Poaceae</taxon>
        <taxon>BOP clade</taxon>
        <taxon>Pooideae</taxon>
        <taxon>Stipodae</taxon>
        <taxon>Brachypodieae</taxon>
        <taxon>Brachypodium</taxon>
    </lineage>
</organism>
<dbReference type="Gramene" id="KQK07898">
    <property type="protein sequence ID" value="KQK07898"/>
    <property type="gene ID" value="BRADI_2g38280v3"/>
</dbReference>
<dbReference type="GeneID" id="100827462"/>
<protein>
    <recommendedName>
        <fullName evidence="17">Protein kinase domain-containing protein</fullName>
    </recommendedName>
</protein>
<dbReference type="PROSITE" id="PS00107">
    <property type="entry name" value="PROTEIN_KINASE_ATP"/>
    <property type="match status" value="1"/>
</dbReference>
<sequence length="1062" mass="116534">MAMSLVVMAVAPLLLLSSLAGAELNPGEAIGMPNCDIDCGHMKVPYPFGMGPARCYWPGFKLTCNRTGKSKTPRLLLGDGTGTLGQVEDLYLRSPFLSVTRTGSVEIDAAGKGALGSSVGEDGPYTLASRANELTLTGCNVQVTLKNGNITMASCSSVCESYGLTTTTPEILTRDSLPCSGSRCCQVDIINQIMARGKDRLVYAASYNVEVTHFGLNRSSDESRVPTRVFVARKGWFEQVWLATDHPDRPNRTPSEDATLRVPIWLEWEVLGDSIEPADRNRTAVQCPAEADRRICKSNNSTCSRATVGYTCFCDDGFEGNPYVTDGCKDRCYYGDLIDTANCTCPLGTQGDPYQRGGCIGLITGGCRHICGNVSAPYPFGVGQGHDCYQEGFNLTCIDTGHEPARLFLDSDMVTQVLEISIRNNTVRVLDTGVVSTNISRPTEGNTDEFEGSFELSTYGHEELPYSLSTHNELILTGCNLMAELSWESDGGIVSVCGSFCSYNDIKQDDQCNGMGCCRTRISMYNNSMRSQFKYKLKWFNKGDTAPDREKSAPIHILIAEEGRFNQGQISSKLPSEPVNIPILLQWEVLRGFSTASVVKSSRSDCPREVSDRLCRSKHSYCKRGSRGGYTCHCRTGYDGEPDANPYVSDGCKGHNLSTTGKYIIIGVGIGAGVILSLFAASSISKKLKDRRAQILKRQFFENNRGQLLRQLVSQRADIAERMIITLEEIEKATNNFDKARELGGGGHGTVYKGILSDLHVVAIKKPKMVVQKEIDEFINEVAILSQINHRNVVKLYGCCLETEVPLLVYEFISNGTLYEHLHTGESRSLSWDGRLRIAVETAKSLAYLHSTASVPVIHRDVKSVNILLDDTLTAKVADFGASRYVPMDRSGVTTMVQGTIGYLDPMYFYTQRLTEKSDVYSFGVILVELLTRKKPSSYMSPEGDGLVAQFATLFAEGNLSEILDPQVVDEGSKEVEAVATLAVTCVKLRGEDRPTMRQVELTLEAVRASNQDGLASTGDEKFEENVIALNCPQADDAMSTEESTRQVSMEEELLLSSRYPR</sequence>
<dbReference type="FunFam" id="1.10.510.10:FF:000084">
    <property type="entry name" value="Wall-associated receptor kinase 2"/>
    <property type="match status" value="1"/>
</dbReference>
<keyword evidence="8 13" id="KW-0067">ATP-binding</keyword>
<keyword evidence="4 15" id="KW-0812">Transmembrane</keyword>
<dbReference type="InterPro" id="IPR001245">
    <property type="entry name" value="Ser-Thr/Tyr_kinase_cat_dom"/>
</dbReference>
<feature type="region of interest" description="Disordered" evidence="14">
    <location>
        <begin position="1037"/>
        <end position="1062"/>
    </location>
</feature>
<keyword evidence="12" id="KW-0325">Glycoprotein</keyword>
<dbReference type="EnsemblPlants" id="KQK07898">
    <property type="protein sequence ID" value="KQK07898"/>
    <property type="gene ID" value="BRADI_2g38280v3"/>
</dbReference>
<name>I1HMN4_BRADI</name>
<evidence type="ECO:0000313" key="18">
    <source>
        <dbReference type="EMBL" id="KQK07898.1"/>
    </source>
</evidence>
<reference evidence="18" key="2">
    <citation type="submission" date="2017-06" db="EMBL/GenBank/DDBJ databases">
        <title>WGS assembly of Brachypodium distachyon.</title>
        <authorList>
            <consortium name="The International Brachypodium Initiative"/>
            <person name="Lucas S."/>
            <person name="Harmon-Smith M."/>
            <person name="Lail K."/>
            <person name="Tice H."/>
            <person name="Grimwood J."/>
            <person name="Bruce D."/>
            <person name="Barry K."/>
            <person name="Shu S."/>
            <person name="Lindquist E."/>
            <person name="Wang M."/>
            <person name="Pitluck S."/>
            <person name="Vogel J.P."/>
            <person name="Garvin D.F."/>
            <person name="Mockler T.C."/>
            <person name="Schmutz J."/>
            <person name="Rokhsar D."/>
            <person name="Bevan M.W."/>
        </authorList>
    </citation>
    <scope>NUCLEOTIDE SEQUENCE</scope>
    <source>
        <strain evidence="18">Bd21</strain>
    </source>
</reference>
<keyword evidence="3" id="KW-0808">Transferase</keyword>
<dbReference type="GO" id="GO:0030247">
    <property type="term" value="F:polysaccharide binding"/>
    <property type="evidence" value="ECO:0007669"/>
    <property type="project" value="InterPro"/>
</dbReference>